<accession>A0ACD1AH08</accession>
<proteinExistence type="predicted"/>
<reference evidence="1" key="1">
    <citation type="submission" date="2019-08" db="EMBL/GenBank/DDBJ databases">
        <title>Genome sequence of Clostridiales bacterium MT110.</title>
        <authorList>
            <person name="Cao J."/>
        </authorList>
    </citation>
    <scope>NUCLEOTIDE SEQUENCE</scope>
    <source>
        <strain evidence="1">MT110</strain>
    </source>
</reference>
<sequence>MKDFTQHGRTDCLLHSISVSYYSLAAAGWLPFIWDKKSLVKGALLHDFFLYDWHTKDRSHRFHGFTHPSAALTNAQKEWRLNEKEADIIRTHMFPLIPAVPQYREGLLVCLVDKFCSAVEILRLRPNIQVKAIYLYTIDKQS</sequence>
<evidence type="ECO:0000313" key="1">
    <source>
        <dbReference type="EMBL" id="QOX65807.1"/>
    </source>
</evidence>
<keyword evidence="2" id="KW-1185">Reference proteome</keyword>
<dbReference type="EMBL" id="CP042469">
    <property type="protein sequence ID" value="QOX65807.1"/>
    <property type="molecule type" value="Genomic_DNA"/>
</dbReference>
<gene>
    <name evidence="1" type="ORF">FRZ06_02815</name>
</gene>
<organism evidence="1 2">
    <name type="scientific">Anoxybacterium hadale</name>
    <dbReference type="NCBI Taxonomy" id="3408580"/>
    <lineage>
        <taxon>Bacteria</taxon>
        <taxon>Bacillati</taxon>
        <taxon>Bacillota</taxon>
        <taxon>Clostridia</taxon>
        <taxon>Peptostreptococcales</taxon>
        <taxon>Anaerovoracaceae</taxon>
        <taxon>Anoxybacterium</taxon>
    </lineage>
</organism>
<name>A0ACD1AH08_9FIRM</name>
<dbReference type="Proteomes" id="UP000594014">
    <property type="component" value="Chromosome"/>
</dbReference>
<evidence type="ECO:0000313" key="2">
    <source>
        <dbReference type="Proteomes" id="UP000594014"/>
    </source>
</evidence>
<protein>
    <submittedName>
        <fullName evidence="1">Phosphohydrolase</fullName>
    </submittedName>
</protein>